<reference evidence="1 2" key="1">
    <citation type="submission" date="2020-03" db="EMBL/GenBank/DDBJ databases">
        <title>Salinimicrobium sp. nov, isolated from SCS.</title>
        <authorList>
            <person name="Cao W.R."/>
        </authorList>
    </citation>
    <scope>NUCLEOTIDE SEQUENCE [LARGE SCALE GENOMIC DNA]</scope>
    <source>
        <strain evidence="2">J15B91</strain>
    </source>
</reference>
<evidence type="ECO:0000313" key="1">
    <source>
        <dbReference type="EMBL" id="NJW54657.1"/>
    </source>
</evidence>
<proteinExistence type="predicted"/>
<dbReference type="EMBL" id="JAAVJR010000374">
    <property type="protein sequence ID" value="NJW54657.1"/>
    <property type="molecule type" value="Genomic_DNA"/>
</dbReference>
<dbReference type="Gene3D" id="3.40.50.720">
    <property type="entry name" value="NAD(P)-binding Rossmann-like Domain"/>
    <property type="match status" value="1"/>
</dbReference>
<organism evidence="1 2">
    <name type="scientific">Salinimicrobium oceani</name>
    <dbReference type="NCBI Taxonomy" id="2722702"/>
    <lineage>
        <taxon>Bacteria</taxon>
        <taxon>Pseudomonadati</taxon>
        <taxon>Bacteroidota</taxon>
        <taxon>Flavobacteriia</taxon>
        <taxon>Flavobacteriales</taxon>
        <taxon>Flavobacteriaceae</taxon>
        <taxon>Salinimicrobium</taxon>
    </lineage>
</organism>
<dbReference type="SUPFAM" id="SSF51735">
    <property type="entry name" value="NAD(P)-binding Rossmann-fold domains"/>
    <property type="match status" value="1"/>
</dbReference>
<keyword evidence="2" id="KW-1185">Reference proteome</keyword>
<comment type="caution">
    <text evidence="1">The sequence shown here is derived from an EMBL/GenBank/DDBJ whole genome shotgun (WGS) entry which is preliminary data.</text>
</comment>
<dbReference type="InterPro" id="IPR036291">
    <property type="entry name" value="NAD(P)-bd_dom_sf"/>
</dbReference>
<gene>
    <name evidence="1" type="ORF">HC175_17235</name>
</gene>
<dbReference type="Proteomes" id="UP000703674">
    <property type="component" value="Unassembled WGS sequence"/>
</dbReference>
<feature type="non-terminal residue" evidence="1">
    <location>
        <position position="65"/>
    </location>
</feature>
<evidence type="ECO:0000313" key="2">
    <source>
        <dbReference type="Proteomes" id="UP000703674"/>
    </source>
</evidence>
<protein>
    <submittedName>
        <fullName evidence="1">NAD(P)-binding domain-containing protein</fullName>
    </submittedName>
</protein>
<sequence length="65" mass="7266">MKVLVIGAGNMGLTYAEGMARSTFLSRRKLLVFDVSPDKIIQLKEMEMFDVYEKLEDALPGADVI</sequence>
<accession>A0ABX1D2F5</accession>
<name>A0ABX1D2F5_9FLAO</name>